<evidence type="ECO:0000256" key="8">
    <source>
        <dbReference type="ARBA" id="ARBA00022692"/>
    </source>
</evidence>
<evidence type="ECO:0000256" key="17">
    <source>
        <dbReference type="ARBA" id="ARBA00032175"/>
    </source>
</evidence>
<evidence type="ECO:0000256" key="15">
    <source>
        <dbReference type="ARBA" id="ARBA00023211"/>
    </source>
</evidence>
<keyword evidence="7" id="KW-0808">Transferase</keyword>
<comment type="caution">
    <text evidence="23">The sequence shown here is derived from an EMBL/GenBank/DDBJ whole genome shotgun (WGS) entry which is preliminary data.</text>
</comment>
<evidence type="ECO:0000256" key="2">
    <source>
        <dbReference type="ARBA" id="ARBA00004323"/>
    </source>
</evidence>
<evidence type="ECO:0000256" key="16">
    <source>
        <dbReference type="ARBA" id="ARBA00030723"/>
    </source>
</evidence>
<dbReference type="Proteomes" id="UP000318571">
    <property type="component" value="Chromosome 5"/>
</dbReference>
<evidence type="ECO:0000256" key="9">
    <source>
        <dbReference type="ARBA" id="ARBA00022723"/>
    </source>
</evidence>
<evidence type="ECO:0000256" key="18">
    <source>
        <dbReference type="ARBA" id="ARBA00032181"/>
    </source>
</evidence>
<evidence type="ECO:0000256" key="22">
    <source>
        <dbReference type="SAM" id="Phobius"/>
    </source>
</evidence>
<proteinExistence type="inferred from homology"/>
<comment type="catalytic activity">
    <reaction evidence="20">
        <text>3-O-[beta-D-Xyl-(1-&gt;4)-Rib-ol-P-Rib-ol-P-3-beta-D-GalNAc-(1-&gt;3)-beta-D-GlcNAc-(1-&gt;4)-(O-6-P-alpha-D-Man)]-Thr-[protein] + UDP-alpha-D-glucuronate = 3-O-[beta-D-GlcA-(1-&gt;3)-beta-D-Xyl-(1-&gt;4)-Rib-ol-P-Rib-ol-P-3-beta-D-GalNAc-(1-&gt;3)-beta-D-GlcNAc-(1-&gt;4)-(O-6-P-alpha-D-Man)]-Thr-[protein] + UDP + H(+)</text>
        <dbReference type="Rhea" id="RHEA:46860"/>
        <dbReference type="Rhea" id="RHEA-COMP:15023"/>
        <dbReference type="Rhea" id="RHEA-COMP:17482"/>
        <dbReference type="ChEBI" id="CHEBI:15378"/>
        <dbReference type="ChEBI" id="CHEBI:58052"/>
        <dbReference type="ChEBI" id="CHEBI:58223"/>
        <dbReference type="ChEBI" id="CHEBI:142405"/>
        <dbReference type="ChEBI" id="CHEBI:177336"/>
    </reaction>
</comment>
<dbReference type="PANTHER" id="PTHR46420">
    <property type="entry name" value="BETA-1,4-GLUCURONYLTRANSFERASE 1"/>
    <property type="match status" value="1"/>
</dbReference>
<reference evidence="23 24" key="1">
    <citation type="journal article" date="2018" name="Nat. Ecol. Evol.">
        <title>Genomic signatures of mitonuclear coevolution across populations of Tigriopus californicus.</title>
        <authorList>
            <person name="Barreto F.S."/>
            <person name="Watson E.T."/>
            <person name="Lima T.G."/>
            <person name="Willett C.S."/>
            <person name="Edmands S."/>
            <person name="Li W."/>
            <person name="Burton R.S."/>
        </authorList>
    </citation>
    <scope>NUCLEOTIDE SEQUENCE [LARGE SCALE GENOMIC DNA]</scope>
    <source>
        <strain evidence="23 24">San Diego</strain>
    </source>
</reference>
<evidence type="ECO:0000256" key="19">
    <source>
        <dbReference type="ARBA" id="ARBA00033291"/>
    </source>
</evidence>
<gene>
    <name evidence="23" type="ORF">TCAL_12978</name>
</gene>
<keyword evidence="15" id="KW-0464">Manganese</keyword>
<evidence type="ECO:0000256" key="20">
    <source>
        <dbReference type="ARBA" id="ARBA00047852"/>
    </source>
</evidence>
<sequence>MSRAGIMARRRCVEYVGFVIIIQLILTVGSLWFFREKPHNTVDPESRLLLSMEYLNRNADLVKSASNKYSNNVEIPEAFSSKVSYSVSRSVSSSSSKPSNVVLDLSGLSMSANESEFAIDFDEERTFLDRYRMFKTSLFTVTGTKWNELSRSRKVCLGAQTSIDRASWLIEIVKNWSGPVSIALFTPDVEFHISKIYIKYMQRCFPKIKEQVSFHFLFPVDHPVKDSPSLNEIVGEMSCDDPKKVLDFLVKTRSKEMLAWREPMEYPQNLLRNTAKQGCQTQFTFIPDIDMIPNAGLDLDLQEFLSGPEAQECEKCAYVVPTYEISTTSTHMPANKTELLGFLKQKKARIFHEAVYKLNSKSSDLKKWQAIPMKPKLDVAYMVNNYIFKYEPLYVAKGNTPPFDERFIGFGMTRNTQAYEMYVSGYEFFVLNNAFTNHWGFQSIKTRPKYRALQQMKNNHLFDDFAKEITARYGRDPYKMMSKLKSLNLKNSVVSYEKGKVPPKLKPSPKPKPAKEFFQSSLASSSSSSSTTSTTQRLNKLYGRCLEVKGGHRW</sequence>
<evidence type="ECO:0000313" key="23">
    <source>
        <dbReference type="EMBL" id="TRY76876.1"/>
    </source>
</evidence>
<keyword evidence="10" id="KW-0735">Signal-anchor</keyword>
<keyword evidence="14" id="KW-0325">Glycoprotein</keyword>
<organism evidence="23 24">
    <name type="scientific">Tigriopus californicus</name>
    <name type="common">Marine copepod</name>
    <dbReference type="NCBI Taxonomy" id="6832"/>
    <lineage>
        <taxon>Eukaryota</taxon>
        <taxon>Metazoa</taxon>
        <taxon>Ecdysozoa</taxon>
        <taxon>Arthropoda</taxon>
        <taxon>Crustacea</taxon>
        <taxon>Multicrustacea</taxon>
        <taxon>Hexanauplia</taxon>
        <taxon>Copepoda</taxon>
        <taxon>Harpacticoida</taxon>
        <taxon>Harpacticidae</taxon>
        <taxon>Tigriopus</taxon>
    </lineage>
</organism>
<dbReference type="OMA" id="SETHISH"/>
<comment type="cofactor">
    <cofactor evidence="1">
        <name>Mn(2+)</name>
        <dbReference type="ChEBI" id="CHEBI:29035"/>
    </cofactor>
</comment>
<evidence type="ECO:0000256" key="4">
    <source>
        <dbReference type="ARBA" id="ARBA00008539"/>
    </source>
</evidence>
<feature type="compositionally biased region" description="Low complexity" evidence="21">
    <location>
        <begin position="520"/>
        <end position="535"/>
    </location>
</feature>
<keyword evidence="6" id="KW-0328">Glycosyltransferase</keyword>
<dbReference type="InterPro" id="IPR043189">
    <property type="entry name" value="B4GAT1"/>
</dbReference>
<feature type="region of interest" description="Disordered" evidence="21">
    <location>
        <begin position="499"/>
        <end position="536"/>
    </location>
</feature>
<evidence type="ECO:0000256" key="7">
    <source>
        <dbReference type="ARBA" id="ARBA00022679"/>
    </source>
</evidence>
<evidence type="ECO:0000256" key="10">
    <source>
        <dbReference type="ARBA" id="ARBA00022968"/>
    </source>
</evidence>
<evidence type="ECO:0000256" key="12">
    <source>
        <dbReference type="ARBA" id="ARBA00023034"/>
    </source>
</evidence>
<dbReference type="Pfam" id="PF13896">
    <property type="entry name" value="Glyco_transf_49"/>
    <property type="match status" value="1"/>
</dbReference>
<protein>
    <recommendedName>
        <fullName evidence="5">Beta-1,4-glucuronyltransferase 1</fullName>
    </recommendedName>
    <alternativeName>
        <fullName evidence="16">I-beta-1,3-N-acetylglucosaminyltransferase</fullName>
    </alternativeName>
    <alternativeName>
        <fullName evidence="19">N-acetyllactosaminide beta-1,3-N-acetylglucosaminyltransferase</fullName>
    </alternativeName>
    <alternativeName>
        <fullName evidence="17">Poly-N-acetyllactosamine extension enzyme</fullName>
    </alternativeName>
    <alternativeName>
        <fullName evidence="18">UDP-GlcNAc:betaGal beta-1,3-N-acetylglucosaminyltransferase 1</fullName>
    </alternativeName>
</protein>
<dbReference type="GO" id="GO:0015020">
    <property type="term" value="F:glucuronosyltransferase activity"/>
    <property type="evidence" value="ECO:0007669"/>
    <property type="project" value="InterPro"/>
</dbReference>
<evidence type="ECO:0000256" key="6">
    <source>
        <dbReference type="ARBA" id="ARBA00022676"/>
    </source>
</evidence>
<evidence type="ECO:0000256" key="5">
    <source>
        <dbReference type="ARBA" id="ARBA00017962"/>
    </source>
</evidence>
<keyword evidence="13 22" id="KW-0472">Membrane</keyword>
<dbReference type="GO" id="GO:0000139">
    <property type="term" value="C:Golgi membrane"/>
    <property type="evidence" value="ECO:0007669"/>
    <property type="project" value="UniProtKB-SubCell"/>
</dbReference>
<dbReference type="AlphaFoldDB" id="A0A553PGR4"/>
<keyword evidence="11 22" id="KW-1133">Transmembrane helix</keyword>
<keyword evidence="12" id="KW-0333">Golgi apparatus</keyword>
<dbReference type="PANTHER" id="PTHR46420:SF1">
    <property type="entry name" value="BETA-1,4-GLUCURONYLTRANSFERASE 1"/>
    <property type="match status" value="1"/>
</dbReference>
<keyword evidence="24" id="KW-1185">Reference proteome</keyword>
<dbReference type="GO" id="GO:0035269">
    <property type="term" value="P:protein O-linked glycosylation via mannose"/>
    <property type="evidence" value="ECO:0007669"/>
    <property type="project" value="TreeGrafter"/>
</dbReference>
<keyword evidence="8 22" id="KW-0812">Transmembrane</keyword>
<evidence type="ECO:0000256" key="21">
    <source>
        <dbReference type="SAM" id="MobiDB-lite"/>
    </source>
</evidence>
<feature type="transmembrane region" description="Helical" evidence="22">
    <location>
        <begin position="12"/>
        <end position="34"/>
    </location>
</feature>
<dbReference type="EMBL" id="VCGU01000004">
    <property type="protein sequence ID" value="TRY76876.1"/>
    <property type="molecule type" value="Genomic_DNA"/>
</dbReference>
<evidence type="ECO:0000256" key="14">
    <source>
        <dbReference type="ARBA" id="ARBA00023180"/>
    </source>
</evidence>
<evidence type="ECO:0000313" key="24">
    <source>
        <dbReference type="Proteomes" id="UP000318571"/>
    </source>
</evidence>
<dbReference type="UniPathway" id="UPA00378"/>
<comment type="similarity">
    <text evidence="4">Belongs to the glycosyltransferase 49 family.</text>
</comment>
<evidence type="ECO:0000256" key="3">
    <source>
        <dbReference type="ARBA" id="ARBA00004922"/>
    </source>
</evidence>
<name>A0A553PGR4_TIGCA</name>
<dbReference type="GO" id="GO:0046872">
    <property type="term" value="F:metal ion binding"/>
    <property type="evidence" value="ECO:0007669"/>
    <property type="project" value="UniProtKB-KW"/>
</dbReference>
<evidence type="ECO:0000256" key="1">
    <source>
        <dbReference type="ARBA" id="ARBA00001936"/>
    </source>
</evidence>
<dbReference type="STRING" id="6832.A0A553PGR4"/>
<comment type="subcellular location">
    <subcellularLocation>
        <location evidence="2">Golgi apparatus membrane</location>
        <topology evidence="2">Single-pass type II membrane protein</topology>
    </subcellularLocation>
</comment>
<evidence type="ECO:0000256" key="13">
    <source>
        <dbReference type="ARBA" id="ARBA00023136"/>
    </source>
</evidence>
<accession>A0A553PGR4</accession>
<keyword evidence="9" id="KW-0479">Metal-binding</keyword>
<evidence type="ECO:0000256" key="11">
    <source>
        <dbReference type="ARBA" id="ARBA00022989"/>
    </source>
</evidence>
<comment type="pathway">
    <text evidence="3">Protein modification; protein glycosylation.</text>
</comment>